<keyword evidence="6" id="KW-1185">Reference proteome</keyword>
<dbReference type="Proteomes" id="UP001177140">
    <property type="component" value="Unassembled WGS sequence"/>
</dbReference>
<dbReference type="AlphaFoldDB" id="A0AA41SJM7"/>
<dbReference type="InterPro" id="IPR016135">
    <property type="entry name" value="UBQ-conjugating_enzyme/RWD"/>
</dbReference>
<evidence type="ECO:0000313" key="6">
    <source>
        <dbReference type="Proteomes" id="UP001177140"/>
    </source>
</evidence>
<dbReference type="Gene3D" id="3.10.110.10">
    <property type="entry name" value="Ubiquitin Conjugating Enzyme"/>
    <property type="match status" value="1"/>
</dbReference>
<proteinExistence type="predicted"/>
<name>A0AA41SJM7_PAPNU</name>
<evidence type="ECO:0000313" key="5">
    <source>
        <dbReference type="EMBL" id="MCL7035234.1"/>
    </source>
</evidence>
<dbReference type="EMBL" id="JAJJMA010154749">
    <property type="protein sequence ID" value="MCL7035234.1"/>
    <property type="molecule type" value="Genomic_DNA"/>
</dbReference>
<accession>A0AA41SJM7</accession>
<feature type="transmembrane region" description="Helical" evidence="3">
    <location>
        <begin position="138"/>
        <end position="160"/>
    </location>
</feature>
<comment type="caution">
    <text evidence="4">The sequence shown here is derived from an EMBL/GenBank/DDBJ whole genome shotgun (WGS) entry which is preliminary data.</text>
</comment>
<dbReference type="PANTHER" id="PTHR46116">
    <property type="entry name" value="(E3-INDEPENDENT) E2 UBIQUITIN-CONJUGATING ENZYME"/>
    <property type="match status" value="1"/>
</dbReference>
<dbReference type="GO" id="GO:0061631">
    <property type="term" value="F:ubiquitin conjugating enzyme activity"/>
    <property type="evidence" value="ECO:0007669"/>
    <property type="project" value="TreeGrafter"/>
</dbReference>
<reference evidence="4" key="1">
    <citation type="submission" date="2022-03" db="EMBL/GenBank/DDBJ databases">
        <title>A functionally conserved STORR gene fusion in Papaver species that diverged 16.8 million years ago.</title>
        <authorList>
            <person name="Catania T."/>
        </authorList>
    </citation>
    <scope>NUCLEOTIDE SEQUENCE</scope>
    <source>
        <strain evidence="4">S-191538</strain>
    </source>
</reference>
<protein>
    <submittedName>
        <fullName evidence="4">Uncharacterized protein</fullName>
    </submittedName>
</protein>
<sequence>MNMNDPCLQDAIRTGYKLDESFDCNERVFKENCVIMLLTLNNPPKEFEEFVAQHFRDRAETILTACNPYRIKCGDHSRYETKKMCRQYKISMVDAYSKLLKAFVKNGSALDAFAGDINLDDDYKSYVEPAIICDEMHVFMLSLFALIFICGISGSIVAIIKAINKTL</sequence>
<keyword evidence="1" id="KW-0808">Transferase</keyword>
<dbReference type="EMBL" id="JAJJMA010154749">
    <property type="protein sequence ID" value="MCL7035233.1"/>
    <property type="molecule type" value="Genomic_DNA"/>
</dbReference>
<keyword evidence="3" id="KW-1133">Transmembrane helix</keyword>
<keyword evidence="2" id="KW-0833">Ubl conjugation pathway</keyword>
<evidence type="ECO:0000256" key="2">
    <source>
        <dbReference type="ARBA" id="ARBA00022786"/>
    </source>
</evidence>
<dbReference type="PANTHER" id="PTHR46116:SF19">
    <property type="entry name" value="UBIQUITIN-CONJUGATING ENZYME FAMILY PROTEIN"/>
    <property type="match status" value="1"/>
</dbReference>
<keyword evidence="3" id="KW-0812">Transmembrane</keyword>
<evidence type="ECO:0000256" key="1">
    <source>
        <dbReference type="ARBA" id="ARBA00022679"/>
    </source>
</evidence>
<evidence type="ECO:0000256" key="3">
    <source>
        <dbReference type="SAM" id="Phobius"/>
    </source>
</evidence>
<gene>
    <name evidence="4" type="ORF">MKW94_019885</name>
    <name evidence="5" type="ORF">MKW94_019886</name>
</gene>
<organism evidence="4 6">
    <name type="scientific">Papaver nudicaule</name>
    <name type="common">Iceland poppy</name>
    <dbReference type="NCBI Taxonomy" id="74823"/>
    <lineage>
        <taxon>Eukaryota</taxon>
        <taxon>Viridiplantae</taxon>
        <taxon>Streptophyta</taxon>
        <taxon>Embryophyta</taxon>
        <taxon>Tracheophyta</taxon>
        <taxon>Spermatophyta</taxon>
        <taxon>Magnoliopsida</taxon>
        <taxon>Ranunculales</taxon>
        <taxon>Papaveraceae</taxon>
        <taxon>Papaveroideae</taxon>
        <taxon>Papaver</taxon>
    </lineage>
</organism>
<evidence type="ECO:0000313" key="4">
    <source>
        <dbReference type="EMBL" id="MCL7035233.1"/>
    </source>
</evidence>
<keyword evidence="3" id="KW-0472">Membrane</keyword>